<dbReference type="InterPro" id="IPR014776">
    <property type="entry name" value="4pyrrole_Mease_sub2"/>
</dbReference>
<dbReference type="Gene3D" id="3.30.950.10">
    <property type="entry name" value="Methyltransferase, Cobalt-precorrin-4 Transmethylase, Domain 2"/>
    <property type="match status" value="1"/>
</dbReference>
<dbReference type="InterPro" id="IPR003043">
    <property type="entry name" value="Uropor_MeTrfase_CS"/>
</dbReference>
<dbReference type="EC" id="2.1.1.107" evidence="1"/>
<dbReference type="GO" id="GO:0019354">
    <property type="term" value="P:siroheme biosynthetic process"/>
    <property type="evidence" value="ECO:0007669"/>
    <property type="project" value="InterPro"/>
</dbReference>
<evidence type="ECO:0000256" key="6">
    <source>
        <dbReference type="RuleBase" id="RU003960"/>
    </source>
</evidence>
<protein>
    <recommendedName>
        <fullName evidence="1">uroporphyrinogen-III C-methyltransferase</fullName>
        <ecNumber evidence="1">2.1.1.107</ecNumber>
    </recommendedName>
</protein>
<evidence type="ECO:0000313" key="8">
    <source>
        <dbReference type="EMBL" id="GGI69315.1"/>
    </source>
</evidence>
<dbReference type="GO" id="GO:0032259">
    <property type="term" value="P:methylation"/>
    <property type="evidence" value="ECO:0007669"/>
    <property type="project" value="UniProtKB-KW"/>
</dbReference>
<evidence type="ECO:0000256" key="3">
    <source>
        <dbReference type="ARBA" id="ARBA00022679"/>
    </source>
</evidence>
<dbReference type="NCBIfam" id="TIGR01469">
    <property type="entry name" value="cobA_cysG_Cterm"/>
    <property type="match status" value="1"/>
</dbReference>
<evidence type="ECO:0000256" key="4">
    <source>
        <dbReference type="ARBA" id="ARBA00022691"/>
    </source>
</evidence>
<keyword evidence="3 6" id="KW-0808">Transferase</keyword>
<evidence type="ECO:0000256" key="2">
    <source>
        <dbReference type="ARBA" id="ARBA00022603"/>
    </source>
</evidence>
<dbReference type="PROSITE" id="PS00840">
    <property type="entry name" value="SUMT_2"/>
    <property type="match status" value="1"/>
</dbReference>
<dbReference type="Gene3D" id="3.40.1010.10">
    <property type="entry name" value="Cobalt-precorrin-4 Transmethylase, Domain 1"/>
    <property type="match status" value="1"/>
</dbReference>
<dbReference type="NCBIfam" id="NF004790">
    <property type="entry name" value="PRK06136.1"/>
    <property type="match status" value="1"/>
</dbReference>
<evidence type="ECO:0000313" key="9">
    <source>
        <dbReference type="Proteomes" id="UP000657075"/>
    </source>
</evidence>
<proteinExistence type="inferred from homology"/>
<dbReference type="Proteomes" id="UP000657075">
    <property type="component" value="Unassembled WGS sequence"/>
</dbReference>
<accession>A0A830E4C5</accession>
<dbReference type="GO" id="GO:0004851">
    <property type="term" value="F:uroporphyrin-III C-methyltransferase activity"/>
    <property type="evidence" value="ECO:0007669"/>
    <property type="project" value="UniProtKB-EC"/>
</dbReference>
<organism evidence="8 9">
    <name type="scientific">Vulcanisaeta souniana JCM 11219</name>
    <dbReference type="NCBI Taxonomy" id="1293586"/>
    <lineage>
        <taxon>Archaea</taxon>
        <taxon>Thermoproteota</taxon>
        <taxon>Thermoprotei</taxon>
        <taxon>Thermoproteales</taxon>
        <taxon>Thermoproteaceae</taxon>
        <taxon>Vulcanisaeta</taxon>
    </lineage>
</organism>
<comment type="similarity">
    <text evidence="6">Belongs to the precorrin methyltransferase family.</text>
</comment>
<keyword evidence="2 6" id="KW-0489">Methyltransferase</keyword>
<dbReference type="AlphaFoldDB" id="A0A830E4C5"/>
<dbReference type="EMBL" id="BMNM01000001">
    <property type="protein sequence ID" value="GGI69315.1"/>
    <property type="molecule type" value="Genomic_DNA"/>
</dbReference>
<reference evidence="8" key="2">
    <citation type="submission" date="2020-09" db="EMBL/GenBank/DDBJ databases">
        <authorList>
            <person name="Sun Q."/>
            <person name="Ohkuma M."/>
        </authorList>
    </citation>
    <scope>NUCLEOTIDE SEQUENCE</scope>
    <source>
        <strain evidence="8">JCM 11219</strain>
    </source>
</reference>
<keyword evidence="4" id="KW-0949">S-adenosyl-L-methionine</keyword>
<evidence type="ECO:0000256" key="1">
    <source>
        <dbReference type="ARBA" id="ARBA00012162"/>
    </source>
</evidence>
<name>A0A830E4C5_9CREN</name>
<dbReference type="PANTHER" id="PTHR45790">
    <property type="entry name" value="SIROHEME SYNTHASE-RELATED"/>
    <property type="match status" value="1"/>
</dbReference>
<keyword evidence="5" id="KW-0627">Porphyrin biosynthesis</keyword>
<dbReference type="FunFam" id="3.40.1010.10:FF:000001">
    <property type="entry name" value="Siroheme synthase"/>
    <property type="match status" value="1"/>
</dbReference>
<comment type="caution">
    <text evidence="8">The sequence shown here is derived from an EMBL/GenBank/DDBJ whole genome shotgun (WGS) entry which is preliminary data.</text>
</comment>
<dbReference type="SUPFAM" id="SSF53790">
    <property type="entry name" value="Tetrapyrrole methylase"/>
    <property type="match status" value="1"/>
</dbReference>
<dbReference type="InterPro" id="IPR006366">
    <property type="entry name" value="CobA/CysG_C"/>
</dbReference>
<dbReference type="InterPro" id="IPR014777">
    <property type="entry name" value="4pyrrole_Mease_sub1"/>
</dbReference>
<dbReference type="InterPro" id="IPR050161">
    <property type="entry name" value="Siro_Cobalamin_biosynth"/>
</dbReference>
<evidence type="ECO:0000256" key="5">
    <source>
        <dbReference type="ARBA" id="ARBA00023244"/>
    </source>
</evidence>
<dbReference type="PANTHER" id="PTHR45790:SF3">
    <property type="entry name" value="S-ADENOSYL-L-METHIONINE-DEPENDENT UROPORPHYRINOGEN III METHYLTRANSFERASE, CHLOROPLASTIC"/>
    <property type="match status" value="1"/>
</dbReference>
<reference evidence="8" key="1">
    <citation type="journal article" date="2014" name="Int. J. Syst. Evol. Microbiol.">
        <title>Complete genome sequence of Corynebacterium casei LMG S-19264T (=DSM 44701T), isolated from a smear-ripened cheese.</title>
        <authorList>
            <consortium name="US DOE Joint Genome Institute (JGI-PGF)"/>
            <person name="Walter F."/>
            <person name="Albersmeier A."/>
            <person name="Kalinowski J."/>
            <person name="Ruckert C."/>
        </authorList>
    </citation>
    <scope>NUCLEOTIDE SEQUENCE</scope>
    <source>
        <strain evidence="8">JCM 11219</strain>
    </source>
</reference>
<dbReference type="InterPro" id="IPR035996">
    <property type="entry name" value="4pyrrol_Methylase_sf"/>
</dbReference>
<sequence>MNLIDRQVFSTTALRDNIPKNTFSPKRFGMVGKVVIAGGGPGDEGLLTLKCIEVIGSADVIIYDRLIPKSALRYARPGTELIYAGKEPGKHAMEEDEIIRIMIREASNGRLVLRLHGGDAFLFGRGFEECIAVLSVGIPCEVIPGVTSAIAAPETYLIPPVLRGISSSVAIVTGMEDPRKGRAFVNFRELAKAVNTIIILMGASRINEIARELIEGGIDPGTYVAIITRAYMEDSKVMITTVSKLTTGQINVENPSVIVVGDVVREGLKAMKKAGINFESNT</sequence>
<gene>
    <name evidence="8" type="ORF">GCM10007112_02850</name>
</gene>
<dbReference type="InterPro" id="IPR000878">
    <property type="entry name" value="4pyrrol_Mease"/>
</dbReference>
<evidence type="ECO:0000259" key="7">
    <source>
        <dbReference type="Pfam" id="PF00590"/>
    </source>
</evidence>
<dbReference type="CDD" id="cd11642">
    <property type="entry name" value="SUMT"/>
    <property type="match status" value="1"/>
</dbReference>
<dbReference type="Pfam" id="PF00590">
    <property type="entry name" value="TP_methylase"/>
    <property type="match status" value="1"/>
</dbReference>
<feature type="domain" description="Tetrapyrrole methylase" evidence="7">
    <location>
        <begin position="33"/>
        <end position="245"/>
    </location>
</feature>